<dbReference type="PANTHER" id="PTHR43537:SF5">
    <property type="entry name" value="UXU OPERON TRANSCRIPTIONAL REGULATOR"/>
    <property type="match status" value="1"/>
</dbReference>
<comment type="caution">
    <text evidence="5">The sequence shown here is derived from an EMBL/GenBank/DDBJ whole genome shotgun (WGS) entry which is preliminary data.</text>
</comment>
<dbReference type="Pfam" id="PF07729">
    <property type="entry name" value="FCD"/>
    <property type="match status" value="1"/>
</dbReference>
<evidence type="ECO:0000256" key="2">
    <source>
        <dbReference type="ARBA" id="ARBA00023125"/>
    </source>
</evidence>
<feature type="domain" description="HTH gntR-type" evidence="4">
    <location>
        <begin position="20"/>
        <end position="87"/>
    </location>
</feature>
<dbReference type="PANTHER" id="PTHR43537">
    <property type="entry name" value="TRANSCRIPTIONAL REGULATOR, GNTR FAMILY"/>
    <property type="match status" value="1"/>
</dbReference>
<dbReference type="SMART" id="SM00895">
    <property type="entry name" value="FCD"/>
    <property type="match status" value="1"/>
</dbReference>
<dbReference type="InterPro" id="IPR036390">
    <property type="entry name" value="WH_DNA-bd_sf"/>
</dbReference>
<proteinExistence type="predicted"/>
<keyword evidence="1" id="KW-0805">Transcription regulation</keyword>
<name>A0ABP7AS71_9MICO</name>
<dbReference type="PRINTS" id="PR00035">
    <property type="entry name" value="HTHGNTR"/>
</dbReference>
<dbReference type="InterPro" id="IPR011711">
    <property type="entry name" value="GntR_C"/>
</dbReference>
<dbReference type="SMART" id="SM00345">
    <property type="entry name" value="HTH_GNTR"/>
    <property type="match status" value="1"/>
</dbReference>
<dbReference type="InterPro" id="IPR000524">
    <property type="entry name" value="Tscrpt_reg_HTH_GntR"/>
</dbReference>
<gene>
    <name evidence="5" type="ORF">GCM10022200_23640</name>
</gene>
<dbReference type="InterPro" id="IPR008920">
    <property type="entry name" value="TF_FadR/GntR_C"/>
</dbReference>
<evidence type="ECO:0000256" key="1">
    <source>
        <dbReference type="ARBA" id="ARBA00023015"/>
    </source>
</evidence>
<dbReference type="CDD" id="cd07377">
    <property type="entry name" value="WHTH_GntR"/>
    <property type="match status" value="1"/>
</dbReference>
<dbReference type="SUPFAM" id="SSF48008">
    <property type="entry name" value="GntR ligand-binding domain-like"/>
    <property type="match status" value="1"/>
</dbReference>
<evidence type="ECO:0000313" key="5">
    <source>
        <dbReference type="EMBL" id="GAA3639422.1"/>
    </source>
</evidence>
<organism evidence="5 6">
    <name type="scientific">Microbacterium awajiense</name>
    <dbReference type="NCBI Taxonomy" id="415214"/>
    <lineage>
        <taxon>Bacteria</taxon>
        <taxon>Bacillati</taxon>
        <taxon>Actinomycetota</taxon>
        <taxon>Actinomycetes</taxon>
        <taxon>Micrococcales</taxon>
        <taxon>Microbacteriaceae</taxon>
        <taxon>Microbacterium</taxon>
    </lineage>
</organism>
<dbReference type="SUPFAM" id="SSF46785">
    <property type="entry name" value="Winged helix' DNA-binding domain"/>
    <property type="match status" value="1"/>
</dbReference>
<keyword evidence="2" id="KW-0238">DNA-binding</keyword>
<reference evidence="6" key="1">
    <citation type="journal article" date="2019" name="Int. J. Syst. Evol. Microbiol.">
        <title>The Global Catalogue of Microorganisms (GCM) 10K type strain sequencing project: providing services to taxonomists for standard genome sequencing and annotation.</title>
        <authorList>
            <consortium name="The Broad Institute Genomics Platform"/>
            <consortium name="The Broad Institute Genome Sequencing Center for Infectious Disease"/>
            <person name="Wu L."/>
            <person name="Ma J."/>
        </authorList>
    </citation>
    <scope>NUCLEOTIDE SEQUENCE [LARGE SCALE GENOMIC DNA]</scope>
    <source>
        <strain evidence="6">JCM 16544</strain>
    </source>
</reference>
<evidence type="ECO:0000259" key="4">
    <source>
        <dbReference type="PROSITE" id="PS50949"/>
    </source>
</evidence>
<protein>
    <submittedName>
        <fullName evidence="5">GntR family transcriptional regulator</fullName>
    </submittedName>
</protein>
<dbReference type="Gene3D" id="1.10.10.10">
    <property type="entry name" value="Winged helix-like DNA-binding domain superfamily/Winged helix DNA-binding domain"/>
    <property type="match status" value="1"/>
</dbReference>
<dbReference type="Proteomes" id="UP001501697">
    <property type="component" value="Unassembled WGS sequence"/>
</dbReference>
<dbReference type="EMBL" id="BAAAYU010000005">
    <property type="protein sequence ID" value="GAA3639422.1"/>
    <property type="molecule type" value="Genomic_DNA"/>
</dbReference>
<keyword evidence="3" id="KW-0804">Transcription</keyword>
<dbReference type="Pfam" id="PF00392">
    <property type="entry name" value="GntR"/>
    <property type="match status" value="1"/>
</dbReference>
<evidence type="ECO:0000256" key="3">
    <source>
        <dbReference type="ARBA" id="ARBA00023163"/>
    </source>
</evidence>
<dbReference type="InterPro" id="IPR036388">
    <property type="entry name" value="WH-like_DNA-bd_sf"/>
</dbReference>
<dbReference type="RefSeq" id="WP_344738810.1">
    <property type="nucleotide sequence ID" value="NZ_BAAAYU010000005.1"/>
</dbReference>
<sequence>MNRPESTRLSDLGDTTLQRSNLKDLAVQKLRAHVISGTIPPGTALVERDVAELLGISRGPVREALLEMEIQGLVENVRGRRKVIQPSSMDIVAMLEVRAPLEVHAATRAACNGDAAHDAAISRHLEAMHVAIRERDRGAFVLADLALHESIWNLSSNPYLVKTLHNLSGPIFLAIVNGSFDAFDWEETYELHRGLVERIQAGDATSAAAMAQQNMSDSIHRNELRLLE</sequence>
<evidence type="ECO:0000313" key="6">
    <source>
        <dbReference type="Proteomes" id="UP001501697"/>
    </source>
</evidence>
<keyword evidence="6" id="KW-1185">Reference proteome</keyword>
<accession>A0ABP7AS71</accession>
<dbReference type="Gene3D" id="1.20.120.530">
    <property type="entry name" value="GntR ligand-binding domain-like"/>
    <property type="match status" value="1"/>
</dbReference>
<dbReference type="PROSITE" id="PS50949">
    <property type="entry name" value="HTH_GNTR"/>
    <property type="match status" value="1"/>
</dbReference>